<dbReference type="SUPFAM" id="SSF54001">
    <property type="entry name" value="Cysteine proteinases"/>
    <property type="match status" value="1"/>
</dbReference>
<organism evidence="2 3">
    <name type="scientific">Podospora didyma</name>
    <dbReference type="NCBI Taxonomy" id="330526"/>
    <lineage>
        <taxon>Eukaryota</taxon>
        <taxon>Fungi</taxon>
        <taxon>Dikarya</taxon>
        <taxon>Ascomycota</taxon>
        <taxon>Pezizomycotina</taxon>
        <taxon>Sordariomycetes</taxon>
        <taxon>Sordariomycetidae</taxon>
        <taxon>Sordariales</taxon>
        <taxon>Podosporaceae</taxon>
        <taxon>Podospora</taxon>
    </lineage>
</organism>
<dbReference type="InterPro" id="IPR002931">
    <property type="entry name" value="Transglutaminase-like"/>
</dbReference>
<dbReference type="Pfam" id="PF01841">
    <property type="entry name" value="Transglut_core"/>
    <property type="match status" value="1"/>
</dbReference>
<dbReference type="AlphaFoldDB" id="A0AAE0P0W6"/>
<keyword evidence="3" id="KW-1185">Reference proteome</keyword>
<name>A0AAE0P0W6_9PEZI</name>
<gene>
    <name evidence="2" type="ORF">B0H63DRAFT_467598</name>
</gene>
<comment type="caution">
    <text evidence="2">The sequence shown here is derived from an EMBL/GenBank/DDBJ whole genome shotgun (WGS) entry which is preliminary data.</text>
</comment>
<feature type="domain" description="Transglutaminase-like" evidence="1">
    <location>
        <begin position="111"/>
        <end position="166"/>
    </location>
</feature>
<evidence type="ECO:0000259" key="1">
    <source>
        <dbReference type="Pfam" id="PF01841"/>
    </source>
</evidence>
<proteinExistence type="predicted"/>
<protein>
    <recommendedName>
        <fullName evidence="1">Transglutaminase-like domain-containing protein</fullName>
    </recommendedName>
</protein>
<evidence type="ECO:0000313" key="2">
    <source>
        <dbReference type="EMBL" id="KAK3391257.1"/>
    </source>
</evidence>
<dbReference type="Gene3D" id="3.10.620.30">
    <property type="match status" value="1"/>
</dbReference>
<sequence>MAHEFWTQHSPVTTPGAAAAVHIDALPSDLASLRHASSQFVFHFRGDFAKHGVPEERRAEISLRYADAMFSALLSRSSGHYSTTAAAAATTTEELENPLSYSRDNRTDRVVGCARDAVVLFVAMARQKGIPARGRVGFASYFEPGWFMDHVVAEVWDASQNRWRLVETMPVTDDEGQEVDYLDLKEDEFVTAPRAWQAARQGKTDPGRYVVDPSLLEVPILRGWPYLAHNLIHDLAWMNKNEMLLWDHWGVQDELRKLEIGDELGKLLDEVGEVMVDVDVEPAVLVEMFSRDGLHVPKVVGTVNPSNGAMEEVDIGRAIGE</sequence>
<accession>A0AAE0P0W6</accession>
<dbReference type="InterPro" id="IPR038765">
    <property type="entry name" value="Papain-like_cys_pep_sf"/>
</dbReference>
<reference evidence="2" key="1">
    <citation type="journal article" date="2023" name="Mol. Phylogenet. Evol.">
        <title>Genome-scale phylogeny and comparative genomics of the fungal order Sordariales.</title>
        <authorList>
            <person name="Hensen N."/>
            <person name="Bonometti L."/>
            <person name="Westerberg I."/>
            <person name="Brannstrom I.O."/>
            <person name="Guillou S."/>
            <person name="Cros-Aarteil S."/>
            <person name="Calhoun S."/>
            <person name="Haridas S."/>
            <person name="Kuo A."/>
            <person name="Mondo S."/>
            <person name="Pangilinan J."/>
            <person name="Riley R."/>
            <person name="LaButti K."/>
            <person name="Andreopoulos B."/>
            <person name="Lipzen A."/>
            <person name="Chen C."/>
            <person name="Yan M."/>
            <person name="Daum C."/>
            <person name="Ng V."/>
            <person name="Clum A."/>
            <person name="Steindorff A."/>
            <person name="Ohm R.A."/>
            <person name="Martin F."/>
            <person name="Silar P."/>
            <person name="Natvig D.O."/>
            <person name="Lalanne C."/>
            <person name="Gautier V."/>
            <person name="Ament-Velasquez S.L."/>
            <person name="Kruys A."/>
            <person name="Hutchinson M.I."/>
            <person name="Powell A.J."/>
            <person name="Barry K."/>
            <person name="Miller A.N."/>
            <person name="Grigoriev I.V."/>
            <person name="Debuchy R."/>
            <person name="Gladieux P."/>
            <person name="Hiltunen Thoren M."/>
            <person name="Johannesson H."/>
        </authorList>
    </citation>
    <scope>NUCLEOTIDE SEQUENCE</scope>
    <source>
        <strain evidence="2">CBS 232.78</strain>
    </source>
</reference>
<dbReference type="Proteomes" id="UP001285441">
    <property type="component" value="Unassembled WGS sequence"/>
</dbReference>
<dbReference type="EMBL" id="JAULSW010000002">
    <property type="protein sequence ID" value="KAK3391257.1"/>
    <property type="molecule type" value="Genomic_DNA"/>
</dbReference>
<reference evidence="2" key="2">
    <citation type="submission" date="2023-06" db="EMBL/GenBank/DDBJ databases">
        <authorList>
            <consortium name="Lawrence Berkeley National Laboratory"/>
            <person name="Haridas S."/>
            <person name="Hensen N."/>
            <person name="Bonometti L."/>
            <person name="Westerberg I."/>
            <person name="Brannstrom I.O."/>
            <person name="Guillou S."/>
            <person name="Cros-Aarteil S."/>
            <person name="Calhoun S."/>
            <person name="Kuo A."/>
            <person name="Mondo S."/>
            <person name="Pangilinan J."/>
            <person name="Riley R."/>
            <person name="LaButti K."/>
            <person name="Andreopoulos B."/>
            <person name="Lipzen A."/>
            <person name="Chen C."/>
            <person name="Yanf M."/>
            <person name="Daum C."/>
            <person name="Ng V."/>
            <person name="Clum A."/>
            <person name="Steindorff A."/>
            <person name="Ohm R."/>
            <person name="Martin F."/>
            <person name="Silar P."/>
            <person name="Natvig D."/>
            <person name="Lalanne C."/>
            <person name="Gautier V."/>
            <person name="Ament-velasquez S.L."/>
            <person name="Kruys A."/>
            <person name="Hutchinson M.I."/>
            <person name="Powell A.J."/>
            <person name="Barry K."/>
            <person name="Miller A.N."/>
            <person name="Grigoriev I.V."/>
            <person name="Debuchy R."/>
            <person name="Gladieux P."/>
            <person name="Thoren M.H."/>
            <person name="Johannesson H."/>
        </authorList>
    </citation>
    <scope>NUCLEOTIDE SEQUENCE</scope>
    <source>
        <strain evidence="2">CBS 232.78</strain>
    </source>
</reference>
<evidence type="ECO:0000313" key="3">
    <source>
        <dbReference type="Proteomes" id="UP001285441"/>
    </source>
</evidence>